<dbReference type="Pfam" id="PF02706">
    <property type="entry name" value="Wzz"/>
    <property type="match status" value="1"/>
</dbReference>
<evidence type="ECO:0000256" key="7">
    <source>
        <dbReference type="SAM" id="MobiDB-lite"/>
    </source>
</evidence>
<dbReference type="AlphaFoldDB" id="A0A2G6KDK6"/>
<dbReference type="Pfam" id="PF13807">
    <property type="entry name" value="GNVR"/>
    <property type="match status" value="1"/>
</dbReference>
<dbReference type="GO" id="GO:0004713">
    <property type="term" value="F:protein tyrosine kinase activity"/>
    <property type="evidence" value="ECO:0007669"/>
    <property type="project" value="TreeGrafter"/>
</dbReference>
<evidence type="ECO:0000256" key="1">
    <source>
        <dbReference type="ARBA" id="ARBA00004651"/>
    </source>
</evidence>
<organism evidence="11 12">
    <name type="scientific">candidate division KSB3 bacterium</name>
    <dbReference type="NCBI Taxonomy" id="2044937"/>
    <lineage>
        <taxon>Bacteria</taxon>
        <taxon>candidate division KSB3</taxon>
    </lineage>
</organism>
<feature type="domain" description="Tyrosine-protein kinase G-rich" evidence="10">
    <location>
        <begin position="356"/>
        <end position="429"/>
    </location>
</feature>
<evidence type="ECO:0000256" key="5">
    <source>
        <dbReference type="ARBA" id="ARBA00023136"/>
    </source>
</evidence>
<evidence type="ECO:0008006" key="13">
    <source>
        <dbReference type="Google" id="ProtNLM"/>
    </source>
</evidence>
<evidence type="ECO:0000256" key="3">
    <source>
        <dbReference type="ARBA" id="ARBA00022692"/>
    </source>
</evidence>
<dbReference type="PANTHER" id="PTHR32309:SF13">
    <property type="entry name" value="FERRIC ENTEROBACTIN TRANSPORT PROTEIN FEPE"/>
    <property type="match status" value="1"/>
</dbReference>
<dbReference type="EMBL" id="PDSK01000095">
    <property type="protein sequence ID" value="PIE33737.1"/>
    <property type="molecule type" value="Genomic_DNA"/>
</dbReference>
<evidence type="ECO:0000256" key="4">
    <source>
        <dbReference type="ARBA" id="ARBA00022989"/>
    </source>
</evidence>
<proteinExistence type="predicted"/>
<evidence type="ECO:0000313" key="11">
    <source>
        <dbReference type="EMBL" id="PIE33737.1"/>
    </source>
</evidence>
<dbReference type="Proteomes" id="UP000230821">
    <property type="component" value="Unassembled WGS sequence"/>
</dbReference>
<feature type="compositionally biased region" description="Low complexity" evidence="7">
    <location>
        <begin position="465"/>
        <end position="474"/>
    </location>
</feature>
<feature type="region of interest" description="Disordered" evidence="7">
    <location>
        <begin position="463"/>
        <end position="486"/>
    </location>
</feature>
<keyword evidence="6" id="KW-0175">Coiled coil</keyword>
<protein>
    <recommendedName>
        <fullName evidence="13">Polysaccharide chain length determinant N-terminal domain-containing protein</fullName>
    </recommendedName>
</protein>
<comment type="subcellular location">
    <subcellularLocation>
        <location evidence="1">Cell membrane</location>
        <topology evidence="1">Multi-pass membrane protein</topology>
    </subcellularLocation>
</comment>
<keyword evidence="4 8" id="KW-1133">Transmembrane helix</keyword>
<comment type="caution">
    <text evidence="11">The sequence shown here is derived from an EMBL/GenBank/DDBJ whole genome shotgun (WGS) entry which is preliminary data.</text>
</comment>
<feature type="domain" description="Polysaccharide chain length determinant N-terminal" evidence="9">
    <location>
        <begin position="6"/>
        <end position="102"/>
    </location>
</feature>
<feature type="transmembrane region" description="Helical" evidence="8">
    <location>
        <begin position="20"/>
        <end position="38"/>
    </location>
</feature>
<feature type="coiled-coil region" evidence="6">
    <location>
        <begin position="266"/>
        <end position="314"/>
    </location>
</feature>
<evidence type="ECO:0000259" key="9">
    <source>
        <dbReference type="Pfam" id="PF02706"/>
    </source>
</evidence>
<dbReference type="InterPro" id="IPR032807">
    <property type="entry name" value="GNVR"/>
</dbReference>
<sequence>MKQKDVHLIDYFLVIRRRRWIVFSAFLLVTVTTVIGLYRKPDPEPKYQASATLIVKPDRPALVNIRGSQPFYQEYFNEGVDQRTQLHILKSREMLERLVRELDLTKYGVDPGNEEQVIAKIRQTVQIVPVGGTYLVKIIATEDTPEKSIDLANTMAEVYIEYNLQTKLSSARETLVWMNEQVVDLRTKMQDAYSALSDYQEKNKILSLEMAPEVQAAKLAELTNAYQAAKRKRIEGETRLAELRRVREQGTRLVTEIAMTLNDPILEQLRGEITAAKIERASLLQSYKEKHPKIKQMDVKLETLQQNLLNVINTQFKKLETDVKVLRSQEQNQLEAIAAFKKDAVEINTKRLEYSKLKSEVNSTEELYNLLFRQLKETSITGDLVEKNTIRILESARTAQNITPPLKRAQISAFGAIIGLLLGIGLAFLFEYFDKTVKNPEDIEFHLGLPVLGTIPKIDKHQSKKLSGSSSASLGKKKHYALEGGK</sequence>
<reference evidence="11 12" key="1">
    <citation type="submission" date="2017-10" db="EMBL/GenBank/DDBJ databases">
        <title>Novel microbial diversity and functional potential in the marine mammal oral microbiome.</title>
        <authorList>
            <person name="Dudek N.K."/>
            <person name="Sun C.L."/>
            <person name="Burstein D."/>
            <person name="Kantor R.S."/>
            <person name="Aliaga Goltsman D.S."/>
            <person name="Bik E.M."/>
            <person name="Thomas B.C."/>
            <person name="Banfield J.F."/>
            <person name="Relman D.A."/>
        </authorList>
    </citation>
    <scope>NUCLEOTIDE SEQUENCE [LARGE SCALE GENOMIC DNA]</scope>
    <source>
        <strain evidence="11">DOLJORAL78_47_16</strain>
    </source>
</reference>
<evidence type="ECO:0000259" key="10">
    <source>
        <dbReference type="Pfam" id="PF13807"/>
    </source>
</evidence>
<evidence type="ECO:0000256" key="6">
    <source>
        <dbReference type="SAM" id="Coils"/>
    </source>
</evidence>
<gene>
    <name evidence="11" type="ORF">CSA56_10450</name>
</gene>
<keyword evidence="3 8" id="KW-0812">Transmembrane</keyword>
<evidence type="ECO:0000256" key="8">
    <source>
        <dbReference type="SAM" id="Phobius"/>
    </source>
</evidence>
<evidence type="ECO:0000313" key="12">
    <source>
        <dbReference type="Proteomes" id="UP000230821"/>
    </source>
</evidence>
<feature type="transmembrane region" description="Helical" evidence="8">
    <location>
        <begin position="411"/>
        <end position="430"/>
    </location>
</feature>
<dbReference type="InterPro" id="IPR050445">
    <property type="entry name" value="Bact_polysacc_biosynth/exp"/>
</dbReference>
<accession>A0A2G6KDK6</accession>
<dbReference type="GO" id="GO:0005886">
    <property type="term" value="C:plasma membrane"/>
    <property type="evidence" value="ECO:0007669"/>
    <property type="project" value="UniProtKB-SubCell"/>
</dbReference>
<keyword evidence="5 8" id="KW-0472">Membrane</keyword>
<name>A0A2G6KDK6_9BACT</name>
<dbReference type="PANTHER" id="PTHR32309">
    <property type="entry name" value="TYROSINE-PROTEIN KINASE"/>
    <property type="match status" value="1"/>
</dbReference>
<dbReference type="InterPro" id="IPR003856">
    <property type="entry name" value="LPS_length_determ_N"/>
</dbReference>
<keyword evidence="2" id="KW-1003">Cell membrane</keyword>
<evidence type="ECO:0000256" key="2">
    <source>
        <dbReference type="ARBA" id="ARBA00022475"/>
    </source>
</evidence>